<dbReference type="PRINTS" id="PR00038">
    <property type="entry name" value="HTHLUXR"/>
</dbReference>
<feature type="domain" description="HTH luxR-type" evidence="4">
    <location>
        <begin position="176"/>
        <end position="241"/>
    </location>
</feature>
<reference evidence="5" key="2">
    <citation type="submission" date="2021-08" db="EMBL/GenBank/DDBJ databases">
        <authorList>
            <person name="Tani A."/>
            <person name="Ola A."/>
            <person name="Ogura Y."/>
            <person name="Katsura K."/>
            <person name="Hayashi T."/>
        </authorList>
    </citation>
    <scope>NUCLEOTIDE SEQUENCE</scope>
    <source>
        <strain evidence="5">KCTC 52305</strain>
    </source>
</reference>
<dbReference type="PANTHER" id="PTHR44688">
    <property type="entry name" value="DNA-BINDING TRANSCRIPTIONAL ACTIVATOR DEVR_DOSR"/>
    <property type="match status" value="1"/>
</dbReference>
<reference evidence="5" key="1">
    <citation type="journal article" date="2021" name="Front. Microbiol.">
        <title>Comprehensive Comparative Genomics and Phenotyping of Methylobacterium Species.</title>
        <authorList>
            <person name="Alessa O."/>
            <person name="Ogura Y."/>
            <person name="Fujitani Y."/>
            <person name="Takami H."/>
            <person name="Hayashi T."/>
            <person name="Sahin N."/>
            <person name="Tani A."/>
        </authorList>
    </citation>
    <scope>NUCLEOTIDE SEQUENCE</scope>
    <source>
        <strain evidence="5">KCTC 52305</strain>
    </source>
</reference>
<dbReference type="CDD" id="cd06170">
    <property type="entry name" value="LuxR_C_like"/>
    <property type="match status" value="1"/>
</dbReference>
<dbReference type="PROSITE" id="PS50043">
    <property type="entry name" value="HTH_LUXR_2"/>
    <property type="match status" value="1"/>
</dbReference>
<sequence length="245" mass="27943">MASTDETFIRQTFDLIDVFEDITDPLDVQRRIANLIVDFGFEYFTITRLPQPSERLGPNMLLSIWPSGWLAHYDRIGHYRFDPVARHCYRTIEPFAWSEVEYEPEIAARARRVMDEATEHGMAAGYCVPIHDAMGFQAVVSLAGERVEMPPRVRRGIHLLGLYAWGAAERTTTRRKKNTGRLLSVRERDVLSWAAVGRTGDEIADILGVSPETVSTHLKNARHKIGTRNTTHTVVEALRRREISL</sequence>
<dbReference type="InterPro" id="IPR005143">
    <property type="entry name" value="TF_LuxR_autoind-bd_dom"/>
</dbReference>
<dbReference type="InterPro" id="IPR036693">
    <property type="entry name" value="TF_LuxR_autoind-bd_dom_sf"/>
</dbReference>
<dbReference type="Gene3D" id="1.10.10.10">
    <property type="entry name" value="Winged helix-like DNA-binding domain superfamily/Winged helix DNA-binding domain"/>
    <property type="match status" value="1"/>
</dbReference>
<dbReference type="SUPFAM" id="SSF75516">
    <property type="entry name" value="Pheromone-binding domain of LuxR-like quorum-sensing transcription factors"/>
    <property type="match status" value="1"/>
</dbReference>
<keyword evidence="6" id="KW-1185">Reference proteome</keyword>
<evidence type="ECO:0000313" key="5">
    <source>
        <dbReference type="EMBL" id="GJD50715.1"/>
    </source>
</evidence>
<dbReference type="InterPro" id="IPR016032">
    <property type="entry name" value="Sig_transdc_resp-reg_C-effctor"/>
</dbReference>
<evidence type="ECO:0000256" key="3">
    <source>
        <dbReference type="ARBA" id="ARBA00023163"/>
    </source>
</evidence>
<accession>A0ABQ4QZ76</accession>
<proteinExistence type="predicted"/>
<evidence type="ECO:0000256" key="1">
    <source>
        <dbReference type="ARBA" id="ARBA00023015"/>
    </source>
</evidence>
<dbReference type="SMART" id="SM00421">
    <property type="entry name" value="HTH_LUXR"/>
    <property type="match status" value="1"/>
</dbReference>
<comment type="caution">
    <text evidence="5">The sequence shown here is derived from an EMBL/GenBank/DDBJ whole genome shotgun (WGS) entry which is preliminary data.</text>
</comment>
<keyword evidence="2" id="KW-0238">DNA-binding</keyword>
<dbReference type="InterPro" id="IPR036388">
    <property type="entry name" value="WH-like_DNA-bd_sf"/>
</dbReference>
<evidence type="ECO:0000259" key="4">
    <source>
        <dbReference type="PROSITE" id="PS50043"/>
    </source>
</evidence>
<name>A0ABQ4QZ76_9HYPH</name>
<dbReference type="PANTHER" id="PTHR44688:SF16">
    <property type="entry name" value="DNA-BINDING TRANSCRIPTIONAL ACTIVATOR DEVR_DOSR"/>
    <property type="match status" value="1"/>
</dbReference>
<dbReference type="RefSeq" id="WP_162501305.1">
    <property type="nucleotide sequence ID" value="NZ_BPQH01000010.1"/>
</dbReference>
<dbReference type="Proteomes" id="UP001055167">
    <property type="component" value="Unassembled WGS sequence"/>
</dbReference>
<dbReference type="EMBL" id="BPQH01000010">
    <property type="protein sequence ID" value="GJD50715.1"/>
    <property type="molecule type" value="Genomic_DNA"/>
</dbReference>
<evidence type="ECO:0000256" key="2">
    <source>
        <dbReference type="ARBA" id="ARBA00023125"/>
    </source>
</evidence>
<organism evidence="5 6">
    <name type="scientific">Methylobacterium crusticola</name>
    <dbReference type="NCBI Taxonomy" id="1697972"/>
    <lineage>
        <taxon>Bacteria</taxon>
        <taxon>Pseudomonadati</taxon>
        <taxon>Pseudomonadota</taxon>
        <taxon>Alphaproteobacteria</taxon>
        <taxon>Hyphomicrobiales</taxon>
        <taxon>Methylobacteriaceae</taxon>
        <taxon>Methylobacterium</taxon>
    </lineage>
</organism>
<dbReference type="SUPFAM" id="SSF46894">
    <property type="entry name" value="C-terminal effector domain of the bipartite response regulators"/>
    <property type="match status" value="1"/>
</dbReference>
<dbReference type="Gene3D" id="3.30.450.80">
    <property type="entry name" value="Transcription factor LuxR-like, autoinducer-binding domain"/>
    <property type="match status" value="1"/>
</dbReference>
<keyword evidence="1" id="KW-0805">Transcription regulation</keyword>
<dbReference type="Pfam" id="PF00196">
    <property type="entry name" value="GerE"/>
    <property type="match status" value="1"/>
</dbReference>
<gene>
    <name evidence="5" type="primary">rpaR</name>
    <name evidence="5" type="ORF">OPKNFCMD_3460</name>
</gene>
<keyword evidence="3" id="KW-0804">Transcription</keyword>
<evidence type="ECO:0000313" key="6">
    <source>
        <dbReference type="Proteomes" id="UP001055167"/>
    </source>
</evidence>
<dbReference type="InterPro" id="IPR000792">
    <property type="entry name" value="Tscrpt_reg_LuxR_C"/>
</dbReference>
<protein>
    <submittedName>
        <fullName evidence="5">HTH-type quorum sensing-dependent transcriptional regulator RpaR</fullName>
    </submittedName>
</protein>
<dbReference type="Pfam" id="PF03472">
    <property type="entry name" value="Autoind_bind"/>
    <property type="match status" value="1"/>
</dbReference>